<dbReference type="Proteomes" id="UP000565572">
    <property type="component" value="Unassembled WGS sequence"/>
</dbReference>
<evidence type="ECO:0000256" key="1">
    <source>
        <dbReference type="SAM" id="MobiDB-lite"/>
    </source>
</evidence>
<keyword evidence="4" id="KW-1185">Reference proteome</keyword>
<name>A0A7W5JYA3_9ACTN</name>
<evidence type="ECO:0000256" key="2">
    <source>
        <dbReference type="SAM" id="SignalP"/>
    </source>
</evidence>
<keyword evidence="2" id="KW-0732">Signal</keyword>
<gene>
    <name evidence="3" type="ORF">FHX39_003487</name>
</gene>
<protein>
    <submittedName>
        <fullName evidence="3">Uncharacterized protein</fullName>
    </submittedName>
</protein>
<reference evidence="3 4" key="1">
    <citation type="submission" date="2020-08" db="EMBL/GenBank/DDBJ databases">
        <title>Sequencing the genomes of 1000 actinobacteria strains.</title>
        <authorList>
            <person name="Klenk H.-P."/>
        </authorList>
    </citation>
    <scope>NUCLEOTIDE SEQUENCE [LARGE SCALE GENOMIC DNA]</scope>
    <source>
        <strain evidence="3 4">DSM 11053</strain>
    </source>
</reference>
<feature type="compositionally biased region" description="Low complexity" evidence="1">
    <location>
        <begin position="21"/>
        <end position="33"/>
    </location>
</feature>
<sequence>MVAVLLAVLGAGAVTTGAAYAQGGAPAAPAPTGSTSQVSGPEGGPHGHDHHGPRP</sequence>
<organism evidence="3 4">
    <name type="scientific">Microlunatus antarcticus</name>
    <dbReference type="NCBI Taxonomy" id="53388"/>
    <lineage>
        <taxon>Bacteria</taxon>
        <taxon>Bacillati</taxon>
        <taxon>Actinomycetota</taxon>
        <taxon>Actinomycetes</taxon>
        <taxon>Propionibacteriales</taxon>
        <taxon>Propionibacteriaceae</taxon>
        <taxon>Microlunatus</taxon>
    </lineage>
</organism>
<evidence type="ECO:0000313" key="3">
    <source>
        <dbReference type="EMBL" id="MBB3328543.1"/>
    </source>
</evidence>
<dbReference type="EMBL" id="JACHZG010000001">
    <property type="protein sequence ID" value="MBB3328543.1"/>
    <property type="molecule type" value="Genomic_DNA"/>
</dbReference>
<comment type="caution">
    <text evidence="3">The sequence shown here is derived from an EMBL/GenBank/DDBJ whole genome shotgun (WGS) entry which is preliminary data.</text>
</comment>
<feature type="compositionally biased region" description="Basic and acidic residues" evidence="1">
    <location>
        <begin position="45"/>
        <end position="55"/>
    </location>
</feature>
<evidence type="ECO:0000313" key="4">
    <source>
        <dbReference type="Proteomes" id="UP000565572"/>
    </source>
</evidence>
<feature type="signal peptide" evidence="2">
    <location>
        <begin position="1"/>
        <end position="21"/>
    </location>
</feature>
<proteinExistence type="predicted"/>
<dbReference type="RefSeq" id="WP_183340468.1">
    <property type="nucleotide sequence ID" value="NZ_JACHZG010000001.1"/>
</dbReference>
<dbReference type="AlphaFoldDB" id="A0A7W5JYA3"/>
<feature type="chain" id="PRO_5038800537" evidence="2">
    <location>
        <begin position="22"/>
        <end position="55"/>
    </location>
</feature>
<feature type="region of interest" description="Disordered" evidence="1">
    <location>
        <begin position="21"/>
        <end position="55"/>
    </location>
</feature>
<accession>A0A7W5JYA3</accession>